<name>A0A8S2WD90_9BILA</name>
<comment type="caution">
    <text evidence="2">The sequence shown here is derived from an EMBL/GenBank/DDBJ whole genome shotgun (WGS) entry which is preliminary data.</text>
</comment>
<sequence length="186" mass="21694">IRTITEFLNDLKNIENCLSRRWAESLTEIYALLYIENPIITLLPKEIKYENYVPLYLKLIEIRSQLQEQMIDIEEKTIDLWNARFDIPDTDQPKENSFNIFRNKTDDVMGPDPNLIFTPDLQSPTTPKLTTPIDPFGWDDLLGPASLSPSPPVVYEETINYTSLFKLKITLISFPILFEKNRIQVE</sequence>
<organism evidence="2 3">
    <name type="scientific">Didymodactylos carnosus</name>
    <dbReference type="NCBI Taxonomy" id="1234261"/>
    <lineage>
        <taxon>Eukaryota</taxon>
        <taxon>Metazoa</taxon>
        <taxon>Spiralia</taxon>
        <taxon>Gnathifera</taxon>
        <taxon>Rotifera</taxon>
        <taxon>Eurotatoria</taxon>
        <taxon>Bdelloidea</taxon>
        <taxon>Philodinida</taxon>
        <taxon>Philodinidae</taxon>
        <taxon>Didymodactylos</taxon>
    </lineage>
</organism>
<dbReference type="Proteomes" id="UP000682733">
    <property type="component" value="Unassembled WGS sequence"/>
</dbReference>
<proteinExistence type="predicted"/>
<protein>
    <submittedName>
        <fullName evidence="2">Uncharacterized protein</fullName>
    </submittedName>
</protein>
<evidence type="ECO:0000313" key="2">
    <source>
        <dbReference type="EMBL" id="CAF4439941.1"/>
    </source>
</evidence>
<gene>
    <name evidence="1" type="ORF">OVA965_LOCUS43183</name>
    <name evidence="2" type="ORF">TMI583_LOCUS45331</name>
</gene>
<accession>A0A8S2WD90</accession>
<feature type="non-terminal residue" evidence="2">
    <location>
        <position position="1"/>
    </location>
</feature>
<evidence type="ECO:0000313" key="3">
    <source>
        <dbReference type="Proteomes" id="UP000682733"/>
    </source>
</evidence>
<dbReference type="Proteomes" id="UP000677228">
    <property type="component" value="Unassembled WGS sequence"/>
</dbReference>
<dbReference type="EMBL" id="CAJNOK010055812">
    <property type="protein sequence ID" value="CAF1620670.1"/>
    <property type="molecule type" value="Genomic_DNA"/>
</dbReference>
<reference evidence="2" key="1">
    <citation type="submission" date="2021-02" db="EMBL/GenBank/DDBJ databases">
        <authorList>
            <person name="Nowell W R."/>
        </authorList>
    </citation>
    <scope>NUCLEOTIDE SEQUENCE</scope>
</reference>
<dbReference type="AlphaFoldDB" id="A0A8S2WD90"/>
<dbReference type="EMBL" id="CAJOBA010080642">
    <property type="protein sequence ID" value="CAF4439941.1"/>
    <property type="molecule type" value="Genomic_DNA"/>
</dbReference>
<evidence type="ECO:0000313" key="1">
    <source>
        <dbReference type="EMBL" id="CAF1620670.1"/>
    </source>
</evidence>